<dbReference type="SUPFAM" id="SSF52058">
    <property type="entry name" value="L domain-like"/>
    <property type="match status" value="1"/>
</dbReference>
<dbReference type="SMART" id="SM00082">
    <property type="entry name" value="LRRCT"/>
    <property type="match status" value="1"/>
</dbReference>
<reference evidence="10" key="2">
    <citation type="submission" date="2025-09" db="UniProtKB">
        <authorList>
            <consortium name="Ensembl"/>
        </authorList>
    </citation>
    <scope>IDENTIFICATION</scope>
</reference>
<dbReference type="InterPro" id="IPR013783">
    <property type="entry name" value="Ig-like_fold"/>
</dbReference>
<accession>A0A7N8Y630</accession>
<keyword evidence="2 8" id="KW-0732">Signal</keyword>
<feature type="signal peptide" evidence="8">
    <location>
        <begin position="1"/>
        <end position="33"/>
    </location>
</feature>
<dbReference type="InterPro" id="IPR032675">
    <property type="entry name" value="LRR_dom_sf"/>
</dbReference>
<feature type="domain" description="Fibronectin type-III" evidence="9">
    <location>
        <begin position="368"/>
        <end position="463"/>
    </location>
</feature>
<protein>
    <recommendedName>
        <fullName evidence="9">Fibronectin type-III domain-containing protein</fullName>
    </recommendedName>
</protein>
<dbReference type="InterPro" id="IPR003591">
    <property type="entry name" value="Leu-rich_rpt_typical-subtyp"/>
</dbReference>
<evidence type="ECO:0000256" key="4">
    <source>
        <dbReference type="ARBA" id="ARBA00023157"/>
    </source>
</evidence>
<keyword evidence="1" id="KW-0433">Leucine-rich repeat</keyword>
<dbReference type="InterPro" id="IPR003961">
    <property type="entry name" value="FN3_dom"/>
</dbReference>
<keyword evidence="7" id="KW-0472">Membrane</keyword>
<dbReference type="InterPro" id="IPR000483">
    <property type="entry name" value="Cys-rich_flank_reg_C"/>
</dbReference>
<dbReference type="PROSITE" id="PS50853">
    <property type="entry name" value="FN3"/>
    <property type="match status" value="1"/>
</dbReference>
<evidence type="ECO:0000256" key="6">
    <source>
        <dbReference type="SAM" id="MobiDB-lite"/>
    </source>
</evidence>
<dbReference type="InParanoid" id="A0A7N8Y630"/>
<dbReference type="InterPro" id="IPR036116">
    <property type="entry name" value="FN3_sf"/>
</dbReference>
<reference evidence="10" key="1">
    <citation type="submission" date="2025-08" db="UniProtKB">
        <authorList>
            <consortium name="Ensembl"/>
        </authorList>
    </citation>
    <scope>IDENTIFICATION</scope>
</reference>
<dbReference type="Pfam" id="PF00041">
    <property type="entry name" value="fn3"/>
    <property type="match status" value="1"/>
</dbReference>
<evidence type="ECO:0000313" key="10">
    <source>
        <dbReference type="Ensembl" id="ENSMAMP00000060902.1"/>
    </source>
</evidence>
<evidence type="ECO:0000256" key="1">
    <source>
        <dbReference type="ARBA" id="ARBA00022614"/>
    </source>
</evidence>
<evidence type="ECO:0000256" key="8">
    <source>
        <dbReference type="SAM" id="SignalP"/>
    </source>
</evidence>
<feature type="chain" id="PRO_5030866395" description="Fibronectin type-III domain-containing protein" evidence="8">
    <location>
        <begin position="34"/>
        <end position="602"/>
    </location>
</feature>
<dbReference type="PANTHER" id="PTHR45712:SF16">
    <property type="entry name" value="LEUCINE-RICH REPEAT TRANSMEMBRANE PROTEIN FLRT2"/>
    <property type="match status" value="1"/>
</dbReference>
<sequence length="602" mass="68505">METQWRLWNKDWVSFIRPWIPIFLGLHLRFSQASHCPEECRCDRTFIYCNERSLTSVPLGIGEGFKTLYLHNNQINNAGFPLELHHVASVETVYLYGNQLDEFPINLPKNVRVLHLQENNIQTISRAALAQVHWLEELHLDDNSISTVGVEEGAFREAVSLKMLFLTKNHLSSVPIGLPDDLRELRLDENRIAVIAEEAFRNVTRLERILLDGNLLTDEGIAPKTFQDLVTLKELSLARNSLTYPPPFLPGEVLVKLNFQENQINQIPVRALAGLHKLQRLDISNNQLQSLTQGVFDGLINLRQLTVRNNLWLCDCSIKWVVSWLKSLPASLNVRGFMCHKPEKFRGMVIRELSAELIQCPQITETREVLRVTFAILNDSDIHVTWAAVFPVTAYKVTWARMSPSLTGDTVRERIVGGDHRGIRLTNLEPKSTYRICVIPLDAFNNYWPKDDTVCTEAVTTPALFNPDKNKRPSGPEQTTQQEPSSPFLLAGLIGGAVIVVLVVLLSMFCWHVHKKSHSNFTTKWKYNRDRRKDDYCEAGTKKDNSILEMTEMSFQIVSLNNAQLLKGDFCIQPIYTCNGGVGFRDCPLGNNNDIFSITMLD</sequence>
<keyword evidence="4" id="KW-1015">Disulfide bond</keyword>
<keyword evidence="5" id="KW-0325">Glycoprotein</keyword>
<proteinExistence type="predicted"/>
<dbReference type="Pfam" id="PF13855">
    <property type="entry name" value="LRR_8"/>
    <property type="match status" value="3"/>
</dbReference>
<dbReference type="CDD" id="cd00063">
    <property type="entry name" value="FN3"/>
    <property type="match status" value="1"/>
</dbReference>
<evidence type="ECO:0000256" key="7">
    <source>
        <dbReference type="SAM" id="Phobius"/>
    </source>
</evidence>
<name>A0A7N8Y630_9TELE</name>
<dbReference type="GO" id="GO:0005615">
    <property type="term" value="C:extracellular space"/>
    <property type="evidence" value="ECO:0007669"/>
    <property type="project" value="TreeGrafter"/>
</dbReference>
<dbReference type="SUPFAM" id="SSF49265">
    <property type="entry name" value="Fibronectin type III"/>
    <property type="match status" value="1"/>
</dbReference>
<dbReference type="InterPro" id="IPR000372">
    <property type="entry name" value="LRRNT"/>
</dbReference>
<dbReference type="PANTHER" id="PTHR45712">
    <property type="entry name" value="AGAP008170-PA"/>
    <property type="match status" value="1"/>
</dbReference>
<dbReference type="Ensembl" id="ENSMAMT00000050061.1">
    <property type="protein sequence ID" value="ENSMAMP00000060902.1"/>
    <property type="gene ID" value="ENSMAMG00000027497.1"/>
</dbReference>
<dbReference type="Gene3D" id="2.60.40.10">
    <property type="entry name" value="Immunoglobulins"/>
    <property type="match status" value="1"/>
</dbReference>
<evidence type="ECO:0000256" key="3">
    <source>
        <dbReference type="ARBA" id="ARBA00022737"/>
    </source>
</evidence>
<dbReference type="GeneTree" id="ENSGT00940000158937"/>
<keyword evidence="11" id="KW-1185">Reference proteome</keyword>
<keyword evidence="7" id="KW-1133">Transmembrane helix</keyword>
<evidence type="ECO:0000313" key="11">
    <source>
        <dbReference type="Proteomes" id="UP000261640"/>
    </source>
</evidence>
<dbReference type="SMART" id="SM00369">
    <property type="entry name" value="LRR_TYP"/>
    <property type="match status" value="8"/>
</dbReference>
<organism evidence="10 11">
    <name type="scientific">Mastacembelus armatus</name>
    <name type="common">zig-zag eel</name>
    <dbReference type="NCBI Taxonomy" id="205130"/>
    <lineage>
        <taxon>Eukaryota</taxon>
        <taxon>Metazoa</taxon>
        <taxon>Chordata</taxon>
        <taxon>Craniata</taxon>
        <taxon>Vertebrata</taxon>
        <taxon>Euteleostomi</taxon>
        <taxon>Actinopterygii</taxon>
        <taxon>Neopterygii</taxon>
        <taxon>Teleostei</taxon>
        <taxon>Neoteleostei</taxon>
        <taxon>Acanthomorphata</taxon>
        <taxon>Anabantaria</taxon>
        <taxon>Synbranchiformes</taxon>
        <taxon>Mastacembelidae</taxon>
        <taxon>Mastacembelus</taxon>
    </lineage>
</organism>
<keyword evidence="7" id="KW-0812">Transmembrane</keyword>
<feature type="region of interest" description="Disordered" evidence="6">
    <location>
        <begin position="465"/>
        <end position="484"/>
    </location>
</feature>
<dbReference type="InterPro" id="IPR050333">
    <property type="entry name" value="SLRP"/>
</dbReference>
<evidence type="ECO:0000259" key="9">
    <source>
        <dbReference type="PROSITE" id="PS50853"/>
    </source>
</evidence>
<dbReference type="SMART" id="SM00013">
    <property type="entry name" value="LRRNT"/>
    <property type="match status" value="1"/>
</dbReference>
<dbReference type="InterPro" id="IPR001611">
    <property type="entry name" value="Leu-rich_rpt"/>
</dbReference>
<feature type="transmembrane region" description="Helical" evidence="7">
    <location>
        <begin position="488"/>
        <end position="511"/>
    </location>
</feature>
<dbReference type="Gene3D" id="3.80.10.10">
    <property type="entry name" value="Ribonuclease Inhibitor"/>
    <property type="match status" value="1"/>
</dbReference>
<evidence type="ECO:0000256" key="2">
    <source>
        <dbReference type="ARBA" id="ARBA00022729"/>
    </source>
</evidence>
<keyword evidence="3" id="KW-0677">Repeat</keyword>
<evidence type="ECO:0000256" key="5">
    <source>
        <dbReference type="ARBA" id="ARBA00023180"/>
    </source>
</evidence>
<dbReference type="Proteomes" id="UP000261640">
    <property type="component" value="Unplaced"/>
</dbReference>
<dbReference type="AlphaFoldDB" id="A0A7N8Y630"/>